<evidence type="ECO:0000313" key="5">
    <source>
        <dbReference type="Proteomes" id="UP001595455"/>
    </source>
</evidence>
<dbReference type="RefSeq" id="WP_107008506.1">
    <property type="nucleotide sequence ID" value="NZ_JBHRSF010000102.1"/>
</dbReference>
<dbReference type="EMBL" id="JBHRSF010000102">
    <property type="protein sequence ID" value="MFC2996947.1"/>
    <property type="molecule type" value="Genomic_DNA"/>
</dbReference>
<protein>
    <submittedName>
        <fullName evidence="3">Heme biosynthesis protein HemY</fullName>
    </submittedName>
</protein>
<keyword evidence="1" id="KW-0472">Membrane</keyword>
<feature type="transmembrane region" description="Helical" evidence="1">
    <location>
        <begin position="44"/>
        <end position="65"/>
    </location>
</feature>
<evidence type="ECO:0000256" key="1">
    <source>
        <dbReference type="SAM" id="Phobius"/>
    </source>
</evidence>
<keyword evidence="5" id="KW-1185">Reference proteome</keyword>
<sequence length="398" mass="46825">MKQILWVYGLIALITLALLSVLSYRSGAGYIYAYWNNIQIQTNVWILVYFFVALSFLGHSAWYILKRYFNQERRKIETTFSFNRLHPYEQLGVIWLLEGAQEKKDFVQEVFNQSGLLKQIIQARLLFSQQHYAEALNILESSSTSAFELAEIQRIEIYLAQNQAQQALTHLEFLNGHELSPWLSQVSQAYKNKLQVLWGGVAIQFPFQYLHSTQFGQLLTLDTKQKWLTALLSQLDTASLEEHELVQKRYLNIENHLDVLPYEIKVLWLKLLTHYPEMSQQHQHLALQLLNEKFDQDVFYLLFQQHLLRQNPDYDAIEQQIETLEKKYLGIPVFTFAKWHIYNATGKTQQAEQLLSLYPDDALMNYLRIKSTLKGNDELIMQLNSIFENDANFVKFKI</sequence>
<dbReference type="EMBL" id="PYIX02000018">
    <property type="protein sequence ID" value="RFC83338.1"/>
    <property type="molecule type" value="Genomic_DNA"/>
</dbReference>
<dbReference type="AlphaFoldDB" id="A0A371YPE1"/>
<accession>A0A371YPE1</accession>
<evidence type="ECO:0000313" key="2">
    <source>
        <dbReference type="EMBL" id="MFC2996947.1"/>
    </source>
</evidence>
<organism evidence="3 4">
    <name type="scientific">Acinetobacter sichuanensis</name>
    <dbReference type="NCBI Taxonomy" id="2136183"/>
    <lineage>
        <taxon>Bacteria</taxon>
        <taxon>Pseudomonadati</taxon>
        <taxon>Pseudomonadota</taxon>
        <taxon>Gammaproteobacteria</taxon>
        <taxon>Moraxellales</taxon>
        <taxon>Moraxellaceae</taxon>
        <taxon>Acinetobacter</taxon>
    </lineage>
</organism>
<dbReference type="Proteomes" id="UP000240957">
    <property type="component" value="Unassembled WGS sequence"/>
</dbReference>
<feature type="transmembrane region" description="Helical" evidence="1">
    <location>
        <begin position="5"/>
        <end position="24"/>
    </location>
</feature>
<evidence type="ECO:0000313" key="4">
    <source>
        <dbReference type="Proteomes" id="UP000240957"/>
    </source>
</evidence>
<comment type="caution">
    <text evidence="3">The sequence shown here is derived from an EMBL/GenBank/DDBJ whole genome shotgun (WGS) entry which is preliminary data.</text>
</comment>
<dbReference type="OrthoDB" id="6711459at2"/>
<dbReference type="Proteomes" id="UP001595455">
    <property type="component" value="Unassembled WGS sequence"/>
</dbReference>
<proteinExistence type="predicted"/>
<reference evidence="2" key="4">
    <citation type="submission" date="2024-09" db="EMBL/GenBank/DDBJ databases">
        <authorList>
            <person name="Sun Q."/>
            <person name="Mori K."/>
        </authorList>
    </citation>
    <scope>NUCLEOTIDE SEQUENCE</scope>
    <source>
        <strain evidence="2">KCTC 62575</strain>
    </source>
</reference>
<evidence type="ECO:0000313" key="3">
    <source>
        <dbReference type="EMBL" id="RFC83338.1"/>
    </source>
</evidence>
<name>A0A371YPE1_9GAMM</name>
<keyword evidence="1" id="KW-0812">Transmembrane</keyword>
<reference evidence="2" key="1">
    <citation type="journal article" date="2014" name="Int. J. Syst. Evol. Microbiol.">
        <title>Complete genome of a new Firmicutes species belonging to the dominant human colonic microbiota ('Ruminococcus bicirculans') reveals two chromosomes and a selective capacity to utilize plant glucans.</title>
        <authorList>
            <consortium name="NISC Comparative Sequencing Program"/>
            <person name="Wegmann U."/>
            <person name="Louis P."/>
            <person name="Goesmann A."/>
            <person name="Henrissat B."/>
            <person name="Duncan S.H."/>
            <person name="Flint H.J."/>
        </authorList>
    </citation>
    <scope>NUCLEOTIDE SEQUENCE</scope>
    <source>
        <strain evidence="2">KCTC 62575</strain>
    </source>
</reference>
<keyword evidence="1" id="KW-1133">Transmembrane helix</keyword>
<reference evidence="3 4" key="2">
    <citation type="submission" date="2018-08" db="EMBL/GenBank/DDBJ databases">
        <title>The draft genome of Acinetobacter sichuanensis strain WCHAc060041.</title>
        <authorList>
            <person name="Qin J."/>
            <person name="Feng Y."/>
            <person name="Zong Z."/>
        </authorList>
    </citation>
    <scope>NUCLEOTIDE SEQUENCE [LARGE SCALE GENOMIC DNA]</scope>
    <source>
        <strain evidence="3 4">WCHAc060041</strain>
    </source>
</reference>
<gene>
    <name evidence="2" type="ORF">ACFODO_17145</name>
    <name evidence="3" type="ORF">C9E89_011590</name>
</gene>
<reference evidence="5" key="3">
    <citation type="journal article" date="2019" name="Int. J. Syst. Evol. Microbiol.">
        <title>The Global Catalogue of Microorganisms (GCM) 10K type strain sequencing project: providing services to taxonomists for standard genome sequencing and annotation.</title>
        <authorList>
            <consortium name="The Broad Institute Genomics Platform"/>
            <consortium name="The Broad Institute Genome Sequencing Center for Infectious Disease"/>
            <person name="Wu L."/>
            <person name="Ma J."/>
        </authorList>
    </citation>
    <scope>NUCLEOTIDE SEQUENCE [LARGE SCALE GENOMIC DNA]</scope>
    <source>
        <strain evidence="5">KCTC 62575</strain>
    </source>
</reference>